<dbReference type="GO" id="GO:1903394">
    <property type="term" value="P:protein localization to kinetochore involved in kinetochore assembly"/>
    <property type="evidence" value="ECO:0007669"/>
    <property type="project" value="TreeGrafter"/>
</dbReference>
<evidence type="ECO:0000259" key="1">
    <source>
        <dbReference type="Pfam" id="PF10493"/>
    </source>
</evidence>
<dbReference type="Pfam" id="PF24515">
    <property type="entry name" value="ARM_KNTC1_3rd"/>
    <property type="match status" value="1"/>
</dbReference>
<feature type="domain" description="RZZ complex subunit KNTC1/ROD C-terminal" evidence="1">
    <location>
        <begin position="1602"/>
        <end position="2148"/>
    </location>
</feature>
<dbReference type="InterPro" id="IPR055402">
    <property type="entry name" value="KNTC1_N"/>
</dbReference>
<dbReference type="GO" id="GO:1990423">
    <property type="term" value="C:RZZ complex"/>
    <property type="evidence" value="ECO:0007669"/>
    <property type="project" value="TreeGrafter"/>
</dbReference>
<accession>A0AAD1W7Z3</accession>
<dbReference type="GO" id="GO:0000070">
    <property type="term" value="P:mitotic sister chromatid segregation"/>
    <property type="evidence" value="ECO:0007669"/>
    <property type="project" value="TreeGrafter"/>
</dbReference>
<dbReference type="GO" id="GO:0031267">
    <property type="term" value="F:small GTPase binding"/>
    <property type="evidence" value="ECO:0007669"/>
    <property type="project" value="TreeGrafter"/>
</dbReference>
<evidence type="ECO:0000259" key="3">
    <source>
        <dbReference type="Pfam" id="PF24515"/>
    </source>
</evidence>
<evidence type="ECO:0000259" key="5">
    <source>
        <dbReference type="Pfam" id="PF24520"/>
    </source>
</evidence>
<dbReference type="InterPro" id="IPR055403">
    <property type="entry name" value="ARM_KNTC1_1st"/>
</dbReference>
<dbReference type="Pfam" id="PF10493">
    <property type="entry name" value="Rod_C"/>
    <property type="match status" value="1"/>
</dbReference>
<gene>
    <name evidence="6" type="ORF">PECUL_23A000485</name>
</gene>
<feature type="domain" description="KNTC1 N-terminal" evidence="2">
    <location>
        <begin position="18"/>
        <end position="399"/>
    </location>
</feature>
<dbReference type="PANTHER" id="PTHR15688:SF1">
    <property type="entry name" value="KINETOCHORE-ASSOCIATED PROTEIN 1"/>
    <property type="match status" value="1"/>
</dbReference>
<evidence type="ECO:0000313" key="6">
    <source>
        <dbReference type="EMBL" id="CAH2295802.1"/>
    </source>
</evidence>
<dbReference type="Pfam" id="PF24516">
    <property type="entry name" value="ARM_KNTC1_2nd"/>
    <property type="match status" value="1"/>
</dbReference>
<dbReference type="Pfam" id="PF24520">
    <property type="entry name" value="ARM_KNTC1_1st"/>
    <property type="match status" value="1"/>
</dbReference>
<feature type="domain" description="KNTC1 third ARM-repeats" evidence="3">
    <location>
        <begin position="1340"/>
        <end position="1552"/>
    </location>
</feature>
<dbReference type="EMBL" id="OW240916">
    <property type="protein sequence ID" value="CAH2295802.1"/>
    <property type="molecule type" value="Genomic_DNA"/>
</dbReference>
<sequence length="2228" mass="253117">MWNEIELLANDDTGSCRLNIDSRQESGTALYQVDTLLKISSSEKIQRVSYNPKLLAFNSIEGCVIAAHKSVSLLDSICQSLRLQLQFETEVDVVGLCCEGRFLLVGERNGNVHLIHVHSRQILITKRLLQSDPKSDVQTYQKLLIERENSNEGVYHIFVLTNGGLYCIMYFHLEKINNAIENMDISAANELEGKIKICFISTEEYHTSGCMNLMIGDLTSDIHLIIGGKGDYVLSKWKMDPVKKHIAVQSLIDSSMIKGARKFQVLDNLLFVLDVDDILSVWDVYTLVLVWDWPSCCISDFLLTTEGDSSSSVTRRKDTNLKLIVLTCLNDQQMRNLRVYSLPAMDHLYSVEVSDISILVQTGIGMDTIYLLEGIHDSHDSLVECIINNSALAMRCLTEALPENRLSRLLHKHKFEEAEKFAIQFGLDVELVYKVKLNIVLEKLASASIGSYGQMLWQEVVDEAQLNLHKIKDDNFVIEYCINAPWPTYETTFNMLNYAKSRVQKKEDKSLPAMSEEILVSITDVLRAQAKLTTFYGAFGPDKFSGIAWIEFLNNEDVLKDILFQLEEQNLPCAQYLWLRHQAEFEGNFDEKMLENLLNTIPANIPSHELCLWFKDILIPFVRRIVPKGQKIIAKWLEHRARGLELTDKANWPENGYEMAEVYFTSKNPADFGLASSWIWVPLKEDGDCEEVQQLMKLVTSLQELVDLYRKYNCRLALSEYEKETTTTIVFRMLDKVLAPELIPSTLEKVIRPYMYEHNLQEEELLLQYIKDLLERCSSRSASLFETAWEAKAIAVLKCMSDTDLIFDAVLQIMYGAVVPWSDTVEQLVKQHLEMDHPKVKYLQESYRLMEMNKLLRGYGIRGFNFANDKQIMGLAKFILKQDSPTSFEDALKIVQAYMLPTVEVYIFRMVQLIHMNRGDECLNFLKSLPPAETDVTVERLSLWARIALQENPGKSEECKEDQKLIAKTLVEILKFQMCVQKGNPLKTEIFETNLKMFEAISSLQEDFDIFLSLEEYENRSLVSALRDEHIKAYESARSKSKSEKAPEQAVNMDGIAKTPSTDSRLYRLALLLQVTEQELSAELAFRALSQGKVEKSLQICRDLYEHHCNPQTGHLLYLVAQKLCQLLEANTPMVLPPGMNLPAVIYQLSCQASTICSPDLLLDTLELCKYTQVAMEFYQQCQIEDYGFITKSASFGADRDQYEEWTYEDYFSEDGIVLDPLIVLPVAYDLTTAVVPSTAGRKMYPLDCASLACCPYVKGQNLLLPATTPITALIENLQECSQCELTLHLITQAFGTCLQHGVSNNMDNHLSSKLHEGKVLAETLAFISVFGEKTVALIKDTAIALLHKVFNCRVVDCDLALGYCTLLSKEVVFEKLWDIINNTWQNYNKVMAVAVVGAQLALLCNENEERKRFQELKTDAEWGIQLSNFGVSFQSVFRQNSKRKKELLGTLVQNSNVDTALILKYCSTFVLDSDAALQLYIETLLLSGSNVKRSEGDFTLDSSQFSSSELVTKAKEIIPLLNSTQDLVVSLSGILHKLDPYDYETIEGVLQVIIAADEKNTSIQLNQALGLINHLKSYKRIAPPADLEHQYILEHGIATYSHSHTRLPFHLLFFSTASSFWGIISAELSEDSFPTLLLISRLMKVSLDTLYMTAVKHIFEKSLRPKALKLKNNETSSIITKETAKTVKTIQSYLQSISNPEWAAAIAHRLAQELPTGPDKIHALKFCLHLAEKWKNTLSPKEEAHDRAELLIKKLGVQYQRSATENVLISHKLDSAEFLKQIGKPANLIVSLYEHSSVEKRIRIPTGRDYPDIHTAAKQISDVNNLNMSKIRDVLLEKWLCPVALPQATKNKDVFGDVQGDEDLRRVIYLLQPYPIDFSSRMLYAIATSATSPIGDNQLTFAHRRRALQCLIHLADTDTVVSLIKKPIDQVKSYLKCCIFLSEFEILNIPYTLDSFHSSPKEGMIKGLWKNHSHEPRAVWLVTELSLEYHVYDPHLWSGLLQKLLGFNMITYLRKVLVAITGVHCLWEISNFSRAWRSVILAPFISASCPPSPSQVEECYQSFLLLLKCPVLAELDLVGIAKQYAQVDLPAFTLGCLLLIPHMEKREQQIQCFLSTCNPETILQQESDYMSTGEVSGFALQIRDLVLDRVIENEQFEKFVKTKYFNLLKQQVIKSNKVKELADYLVNRNCLDEAAEVVKECLQRRGKPCPRNANSLDVVKEFLNGHA</sequence>
<reference evidence="6" key="1">
    <citation type="submission" date="2022-03" db="EMBL/GenBank/DDBJ databases">
        <authorList>
            <person name="Alioto T."/>
            <person name="Alioto T."/>
            <person name="Gomez Garrido J."/>
        </authorList>
    </citation>
    <scope>NUCLEOTIDE SEQUENCE</scope>
</reference>
<proteinExistence type="predicted"/>
<protein>
    <recommendedName>
        <fullName evidence="8">Kinetochore-associated protein 1</fullName>
    </recommendedName>
</protein>
<evidence type="ECO:0000313" key="7">
    <source>
        <dbReference type="Proteomes" id="UP001295444"/>
    </source>
</evidence>
<feature type="domain" description="KNTC1 first ARM-repeats" evidence="5">
    <location>
        <begin position="408"/>
        <end position="656"/>
    </location>
</feature>
<dbReference type="InterPro" id="IPR055405">
    <property type="entry name" value="ARM_KNTC1_3rd"/>
</dbReference>
<name>A0AAD1W7Z3_PELCU</name>
<evidence type="ECO:0000259" key="2">
    <source>
        <dbReference type="Pfam" id="PF24506"/>
    </source>
</evidence>
<dbReference type="InterPro" id="IPR052802">
    <property type="entry name" value="KNTC1"/>
</dbReference>
<dbReference type="InterPro" id="IPR055404">
    <property type="entry name" value="ARM_KNTC1_2nd"/>
</dbReference>
<dbReference type="GO" id="GO:0005737">
    <property type="term" value="C:cytoplasm"/>
    <property type="evidence" value="ECO:0007669"/>
    <property type="project" value="TreeGrafter"/>
</dbReference>
<dbReference type="Proteomes" id="UP001295444">
    <property type="component" value="Chromosome 05"/>
</dbReference>
<evidence type="ECO:0000259" key="4">
    <source>
        <dbReference type="Pfam" id="PF24516"/>
    </source>
</evidence>
<dbReference type="PANTHER" id="PTHR15688">
    <property type="entry name" value="KINETOCHORE-ASSOCIATED PROTEIN 1"/>
    <property type="match status" value="1"/>
</dbReference>
<dbReference type="InterPro" id="IPR019527">
    <property type="entry name" value="RZZ-complex_KNTC1/ROD_C"/>
</dbReference>
<evidence type="ECO:0008006" key="8">
    <source>
        <dbReference type="Google" id="ProtNLM"/>
    </source>
</evidence>
<dbReference type="Pfam" id="PF24506">
    <property type="entry name" value="KNTC1_N"/>
    <property type="match status" value="1"/>
</dbReference>
<organism evidence="6 7">
    <name type="scientific">Pelobates cultripes</name>
    <name type="common">Western spadefoot toad</name>
    <dbReference type="NCBI Taxonomy" id="61616"/>
    <lineage>
        <taxon>Eukaryota</taxon>
        <taxon>Metazoa</taxon>
        <taxon>Chordata</taxon>
        <taxon>Craniata</taxon>
        <taxon>Vertebrata</taxon>
        <taxon>Euteleostomi</taxon>
        <taxon>Amphibia</taxon>
        <taxon>Batrachia</taxon>
        <taxon>Anura</taxon>
        <taxon>Pelobatoidea</taxon>
        <taxon>Pelobatidae</taxon>
        <taxon>Pelobates</taxon>
    </lineage>
</organism>
<dbReference type="GO" id="GO:0007094">
    <property type="term" value="P:mitotic spindle assembly checkpoint signaling"/>
    <property type="evidence" value="ECO:0007669"/>
    <property type="project" value="TreeGrafter"/>
</dbReference>
<keyword evidence="7" id="KW-1185">Reference proteome</keyword>
<dbReference type="GO" id="GO:0005828">
    <property type="term" value="C:kinetochore microtubule"/>
    <property type="evidence" value="ECO:0007669"/>
    <property type="project" value="TreeGrafter"/>
</dbReference>
<feature type="domain" description="KNTC1 second ARM-repeats" evidence="4">
    <location>
        <begin position="764"/>
        <end position="929"/>
    </location>
</feature>